<dbReference type="Proteomes" id="UP000319578">
    <property type="component" value="Unassembled WGS sequence"/>
</dbReference>
<dbReference type="EMBL" id="BJON01000031">
    <property type="protein sequence ID" value="GED72574.1"/>
    <property type="molecule type" value="Genomic_DNA"/>
</dbReference>
<accession>A0ABQ0TXQ5</accession>
<dbReference type="RefSeq" id="WP_049739009.1">
    <property type="nucleotide sequence ID" value="NZ_BJON01000031.1"/>
</dbReference>
<proteinExistence type="predicted"/>
<organism evidence="1 2">
    <name type="scientific">Brevibacillus reuszeri</name>
    <dbReference type="NCBI Taxonomy" id="54915"/>
    <lineage>
        <taxon>Bacteria</taxon>
        <taxon>Bacillati</taxon>
        <taxon>Bacillota</taxon>
        <taxon>Bacilli</taxon>
        <taxon>Bacillales</taxon>
        <taxon>Paenibacillaceae</taxon>
        <taxon>Brevibacillus</taxon>
    </lineage>
</organism>
<name>A0ABQ0TXQ5_9BACL</name>
<evidence type="ECO:0000313" key="2">
    <source>
        <dbReference type="Proteomes" id="UP000319578"/>
    </source>
</evidence>
<reference evidence="1 2" key="1">
    <citation type="submission" date="2019-06" db="EMBL/GenBank/DDBJ databases">
        <title>Whole genome shotgun sequence of Brevibacillus reuszeri NBRC 15719.</title>
        <authorList>
            <person name="Hosoyama A."/>
            <person name="Uohara A."/>
            <person name="Ohji S."/>
            <person name="Ichikawa N."/>
        </authorList>
    </citation>
    <scope>NUCLEOTIDE SEQUENCE [LARGE SCALE GENOMIC DNA]</scope>
    <source>
        <strain evidence="1 2">NBRC 15719</strain>
    </source>
</reference>
<protein>
    <submittedName>
        <fullName evidence="1">Uncharacterized protein</fullName>
    </submittedName>
</protein>
<keyword evidence="2" id="KW-1185">Reference proteome</keyword>
<gene>
    <name evidence="1" type="ORF">BRE01_62760</name>
</gene>
<sequence>MKWEPNIYWKVKFNDKPIYLSKDHNWAFAAWEIEKINGNIKNESLLIHVDAHLDDVVDGVYVKGLKEIETYGDVLRVAQSYERGSEKRSEIMMEIANFIWAGIATGTIGETIFVSDDKMVPNNLESLSGFVDKEFYQFLPKDCRYKQVFRFIEVSDFIKRFNTHQLNHYKDGRSIILDLDLDYFNKSKQYLEADLKSEDDIRHELTALRDLCEWDLITVALSPEYCGGTKPCEKLLDAFLDVFELDMNEITNW</sequence>
<comment type="caution">
    <text evidence="1">The sequence shown here is derived from an EMBL/GenBank/DDBJ whole genome shotgun (WGS) entry which is preliminary data.</text>
</comment>
<evidence type="ECO:0000313" key="1">
    <source>
        <dbReference type="EMBL" id="GED72574.1"/>
    </source>
</evidence>